<name>A0A5E5BX27_9BURK</name>
<protein>
    <submittedName>
        <fullName evidence="1">Uncharacterized protein</fullName>
    </submittedName>
</protein>
<dbReference type="OrthoDB" id="9134177at2"/>
<evidence type="ECO:0000313" key="1">
    <source>
        <dbReference type="EMBL" id="VVE89876.1"/>
    </source>
</evidence>
<dbReference type="RefSeq" id="WP_150561082.1">
    <property type="nucleotide sequence ID" value="NZ_CABPST010000012.1"/>
</dbReference>
<proteinExistence type="predicted"/>
<sequence>MSAGAFEQNLAALNRLRAEEAAAKGVSPIEMLDAVKLLKKYNYQPELTAKIEARLDALTEDEAPNRPMIYEMILWKLSRFVWFDDAVLPLLRDARSIQPREHRQAEPLLRALLNAKGARLAMTSTFLRFTNPNTFQIIDERAIRMVLPDEKIPAPYGETRTEGYLVRCCDIYFRYLDALHAISGESLPFSHTDRVLYQLDKELGNGVGQSTDQMTKNSWIRSR</sequence>
<keyword evidence="2" id="KW-1185">Reference proteome</keyword>
<accession>A0A5E5BX27</accession>
<dbReference type="EMBL" id="CABPST010000012">
    <property type="protein sequence ID" value="VVE89876.1"/>
    <property type="molecule type" value="Genomic_DNA"/>
</dbReference>
<dbReference type="Proteomes" id="UP000382040">
    <property type="component" value="Unassembled WGS sequence"/>
</dbReference>
<organism evidence="1 2">
    <name type="scientific">Pandoraea bronchicola</name>
    <dbReference type="NCBI Taxonomy" id="2508287"/>
    <lineage>
        <taxon>Bacteria</taxon>
        <taxon>Pseudomonadati</taxon>
        <taxon>Pseudomonadota</taxon>
        <taxon>Betaproteobacteria</taxon>
        <taxon>Burkholderiales</taxon>
        <taxon>Burkholderiaceae</taxon>
        <taxon>Pandoraea</taxon>
    </lineage>
</organism>
<dbReference type="AlphaFoldDB" id="A0A5E5BX27"/>
<evidence type="ECO:0000313" key="2">
    <source>
        <dbReference type="Proteomes" id="UP000382040"/>
    </source>
</evidence>
<reference evidence="1 2" key="1">
    <citation type="submission" date="2019-08" db="EMBL/GenBank/DDBJ databases">
        <authorList>
            <person name="Peeters C."/>
        </authorList>
    </citation>
    <scope>NUCLEOTIDE SEQUENCE [LARGE SCALE GENOMIC DNA]</scope>
    <source>
        <strain evidence="1 2">LMG 20603</strain>
    </source>
</reference>
<gene>
    <name evidence="1" type="ORF">PBR20603_03849</name>
</gene>